<sequence length="130" mass="13625">MSDIEKKALPKGGLTWFEVSTADITRAVSFYEAVLAECLIDVGHDEPMYMFPLHDGAVTGALIRRPGRVPSAAGVLVYLHIHGPLADAMARVAPAGGQLVTGAMVVDGVAGTFCVIEDTEGNHIGIHAIS</sequence>
<protein>
    <submittedName>
        <fullName evidence="1">Lactoylglutathione lyase family protein</fullName>
    </submittedName>
</protein>
<dbReference type="STRING" id="926566.Terro_0609"/>
<accession>I3ZCI0</accession>
<dbReference type="SUPFAM" id="SSF54593">
    <property type="entry name" value="Glyoxalase/Bleomycin resistance protein/Dihydroxybiphenyl dioxygenase"/>
    <property type="match status" value="1"/>
</dbReference>
<dbReference type="HOGENOM" id="CLU_127592_0_2_0"/>
<dbReference type="EMBL" id="CP003379">
    <property type="protein sequence ID" value="AFL86948.1"/>
    <property type="molecule type" value="Genomic_DNA"/>
</dbReference>
<dbReference type="PANTHER" id="PTHR33993:SF2">
    <property type="entry name" value="VOC DOMAIN-CONTAINING PROTEIN"/>
    <property type="match status" value="1"/>
</dbReference>
<dbReference type="PANTHER" id="PTHR33993">
    <property type="entry name" value="GLYOXALASE-RELATED"/>
    <property type="match status" value="1"/>
</dbReference>
<dbReference type="OrthoDB" id="9804235at2"/>
<evidence type="ECO:0000313" key="1">
    <source>
        <dbReference type="EMBL" id="AFL86948.1"/>
    </source>
</evidence>
<dbReference type="Proteomes" id="UP000006056">
    <property type="component" value="Chromosome"/>
</dbReference>
<evidence type="ECO:0000313" key="2">
    <source>
        <dbReference type="Proteomes" id="UP000006056"/>
    </source>
</evidence>
<dbReference type="KEGG" id="trs:Terro_0609"/>
<keyword evidence="2" id="KW-1185">Reference proteome</keyword>
<name>I3ZCI0_TERRK</name>
<proteinExistence type="predicted"/>
<gene>
    <name evidence="1" type="ordered locus">Terro_0609</name>
</gene>
<dbReference type="AlphaFoldDB" id="I3ZCI0"/>
<dbReference type="RefSeq" id="WP_014784517.1">
    <property type="nucleotide sequence ID" value="NC_018014.1"/>
</dbReference>
<dbReference type="Gene3D" id="3.10.180.10">
    <property type="entry name" value="2,3-Dihydroxybiphenyl 1,2-Dioxygenase, domain 1"/>
    <property type="match status" value="1"/>
</dbReference>
<organism evidence="1 2">
    <name type="scientific">Terriglobus roseus (strain DSM 18391 / NRRL B-41598 / KBS 63)</name>
    <dbReference type="NCBI Taxonomy" id="926566"/>
    <lineage>
        <taxon>Bacteria</taxon>
        <taxon>Pseudomonadati</taxon>
        <taxon>Acidobacteriota</taxon>
        <taxon>Terriglobia</taxon>
        <taxon>Terriglobales</taxon>
        <taxon>Acidobacteriaceae</taxon>
        <taxon>Terriglobus</taxon>
    </lineage>
</organism>
<dbReference type="InterPro" id="IPR029068">
    <property type="entry name" value="Glyas_Bleomycin-R_OHBP_Dase"/>
</dbReference>
<reference evidence="1 2" key="1">
    <citation type="submission" date="2012-06" db="EMBL/GenBank/DDBJ databases">
        <title>Complete genome of Terriglobus roseus DSM 18391.</title>
        <authorList>
            <consortium name="US DOE Joint Genome Institute (JGI-PGF)"/>
            <person name="Lucas S."/>
            <person name="Copeland A."/>
            <person name="Lapidus A."/>
            <person name="Glavina del Rio T."/>
            <person name="Dalin E."/>
            <person name="Tice H."/>
            <person name="Bruce D."/>
            <person name="Goodwin L."/>
            <person name="Pitluck S."/>
            <person name="Peters L."/>
            <person name="Mikhailova N."/>
            <person name="Munk A.C.C."/>
            <person name="Kyrpides N."/>
            <person name="Mavromatis K."/>
            <person name="Ivanova N."/>
            <person name="Brettin T."/>
            <person name="Detter J.C."/>
            <person name="Han C."/>
            <person name="Larimer F."/>
            <person name="Land M."/>
            <person name="Hauser L."/>
            <person name="Markowitz V."/>
            <person name="Cheng J.-F."/>
            <person name="Hugenholtz P."/>
            <person name="Woyke T."/>
            <person name="Wu D."/>
            <person name="Brambilla E."/>
            <person name="Klenk H.-P."/>
            <person name="Eisen J.A."/>
        </authorList>
    </citation>
    <scope>NUCLEOTIDE SEQUENCE [LARGE SCALE GENOMIC DNA]</scope>
    <source>
        <strain evidence="2">DSM 18391 / NRRL B-41598 / KBS 63</strain>
    </source>
</reference>
<dbReference type="eggNOG" id="COG3324">
    <property type="taxonomic scope" value="Bacteria"/>
</dbReference>
<dbReference type="InterPro" id="IPR052164">
    <property type="entry name" value="Anthracycline_SecMetBiosynth"/>
</dbReference>
<dbReference type="GO" id="GO:0016829">
    <property type="term" value="F:lyase activity"/>
    <property type="evidence" value="ECO:0007669"/>
    <property type="project" value="UniProtKB-KW"/>
</dbReference>
<keyword evidence="1" id="KW-0456">Lyase</keyword>